<sequence>MLYEKLLNECAQCGIEVHELNLATKGLYCDNVIAISKRIETTVEKNCILAEELGHHYTSVGDILDQSKIENRKQEKKARGWAYQKLVGITKLIEAYKAGCRNRYELAEFLEVTEEFLQEAITYYKEKYGVYYQIDNYIIYFEPLGVFELT</sequence>
<reference evidence="2 3" key="1">
    <citation type="submission" date="2019-12" db="EMBL/GenBank/DDBJ databases">
        <title>Defluviitalea raffinosedens, isolated from a biogas fermenter, genome sequencing and characterization.</title>
        <authorList>
            <person name="Rettenmaier R."/>
            <person name="Schneider M."/>
            <person name="Neuhaus K."/>
            <person name="Liebl W."/>
            <person name="Zverlov V."/>
        </authorList>
    </citation>
    <scope>NUCLEOTIDE SEQUENCE [LARGE SCALE GENOMIC DNA]</scope>
    <source>
        <strain evidence="2 3">249c-K6</strain>
    </source>
</reference>
<comment type="caution">
    <text evidence="2">The sequence shown here is derived from an EMBL/GenBank/DDBJ whole genome shotgun (WGS) entry which is preliminary data.</text>
</comment>
<feature type="domain" description="IrrE N-terminal-like" evidence="1">
    <location>
        <begin position="13"/>
        <end position="121"/>
    </location>
</feature>
<keyword evidence="3" id="KW-1185">Reference proteome</keyword>
<evidence type="ECO:0000313" key="2">
    <source>
        <dbReference type="EMBL" id="KAE9633748.1"/>
    </source>
</evidence>
<protein>
    <recommendedName>
        <fullName evidence="1">IrrE N-terminal-like domain-containing protein</fullName>
    </recommendedName>
</protein>
<dbReference type="InterPro" id="IPR010359">
    <property type="entry name" value="IrrE_HExxH"/>
</dbReference>
<evidence type="ECO:0000259" key="1">
    <source>
        <dbReference type="Pfam" id="PF06114"/>
    </source>
</evidence>
<organism evidence="2 3">
    <name type="scientific">Defluviitalea raffinosedens</name>
    <dbReference type="NCBI Taxonomy" id="1450156"/>
    <lineage>
        <taxon>Bacteria</taxon>
        <taxon>Bacillati</taxon>
        <taxon>Bacillota</taxon>
        <taxon>Clostridia</taxon>
        <taxon>Lachnospirales</taxon>
        <taxon>Defluviitaleaceae</taxon>
        <taxon>Defluviitalea</taxon>
    </lineage>
</organism>
<dbReference type="AlphaFoldDB" id="A0A7C8LD30"/>
<dbReference type="RefSeq" id="WP_158740538.1">
    <property type="nucleotide sequence ID" value="NZ_WSLF01000007.1"/>
</dbReference>
<dbReference type="OrthoDB" id="1707128at2"/>
<proteinExistence type="predicted"/>
<evidence type="ECO:0000313" key="3">
    <source>
        <dbReference type="Proteomes" id="UP000483018"/>
    </source>
</evidence>
<dbReference type="Pfam" id="PF06114">
    <property type="entry name" value="Peptidase_M78"/>
    <property type="match status" value="1"/>
</dbReference>
<name>A0A7C8LD30_9FIRM</name>
<dbReference type="EMBL" id="WSLF01000007">
    <property type="protein sequence ID" value="KAE9633748.1"/>
    <property type="molecule type" value="Genomic_DNA"/>
</dbReference>
<accession>A0A7C8LD30</accession>
<dbReference type="Proteomes" id="UP000483018">
    <property type="component" value="Unassembled WGS sequence"/>
</dbReference>
<gene>
    <name evidence="2" type="ORF">GND95_08830</name>
</gene>